<reference evidence="2 3" key="1">
    <citation type="journal article" date="2016" name="Mol. Biol. Evol.">
        <title>Comparative Genomics of Early-Diverging Mushroom-Forming Fungi Provides Insights into the Origins of Lignocellulose Decay Capabilities.</title>
        <authorList>
            <person name="Nagy L.G."/>
            <person name="Riley R."/>
            <person name="Tritt A."/>
            <person name="Adam C."/>
            <person name="Daum C."/>
            <person name="Floudas D."/>
            <person name="Sun H."/>
            <person name="Yadav J.S."/>
            <person name="Pangilinan J."/>
            <person name="Larsson K.H."/>
            <person name="Matsuura K."/>
            <person name="Barry K."/>
            <person name="Labutti K."/>
            <person name="Kuo R."/>
            <person name="Ohm R.A."/>
            <person name="Bhattacharya S.S."/>
            <person name="Shirouzu T."/>
            <person name="Yoshinaga Y."/>
            <person name="Martin F.M."/>
            <person name="Grigoriev I.V."/>
            <person name="Hibbett D.S."/>
        </authorList>
    </citation>
    <scope>NUCLEOTIDE SEQUENCE [LARGE SCALE GENOMIC DNA]</scope>
    <source>
        <strain evidence="2 3">HHB14362 ss-1</strain>
    </source>
</reference>
<accession>A0A165V6D9</accession>
<dbReference type="Proteomes" id="UP000076761">
    <property type="component" value="Unassembled WGS sequence"/>
</dbReference>
<sequence length="174" mass="19937">MGGASGYLRQEFRELEILDEITKLKYSGLLPGHIEGHRRNTLVRAYQHWKKNECPRHVHPAIKWSKQDPLNLLDYVEDAAWKIVKKNNTKTQSIIGSILLNNPTSNINKHNVPQPTGRSGSCPKPHDSPSQPGTIPRLPIGFIWSSTYSCAYDALFTIIYNMWTENQKKWTENL</sequence>
<keyword evidence="3" id="KW-1185">Reference proteome</keyword>
<organism evidence="2 3">
    <name type="scientific">Neolentinus lepideus HHB14362 ss-1</name>
    <dbReference type="NCBI Taxonomy" id="1314782"/>
    <lineage>
        <taxon>Eukaryota</taxon>
        <taxon>Fungi</taxon>
        <taxon>Dikarya</taxon>
        <taxon>Basidiomycota</taxon>
        <taxon>Agaricomycotina</taxon>
        <taxon>Agaricomycetes</taxon>
        <taxon>Gloeophyllales</taxon>
        <taxon>Gloeophyllaceae</taxon>
        <taxon>Neolentinus</taxon>
    </lineage>
</organism>
<protein>
    <submittedName>
        <fullName evidence="2">Uncharacterized protein</fullName>
    </submittedName>
</protein>
<evidence type="ECO:0000313" key="3">
    <source>
        <dbReference type="Proteomes" id="UP000076761"/>
    </source>
</evidence>
<proteinExistence type="predicted"/>
<evidence type="ECO:0000256" key="1">
    <source>
        <dbReference type="SAM" id="MobiDB-lite"/>
    </source>
</evidence>
<evidence type="ECO:0000313" key="2">
    <source>
        <dbReference type="EMBL" id="KZT29223.1"/>
    </source>
</evidence>
<dbReference type="EMBL" id="KV425555">
    <property type="protein sequence ID" value="KZT29223.1"/>
    <property type="molecule type" value="Genomic_DNA"/>
</dbReference>
<feature type="compositionally biased region" description="Polar residues" evidence="1">
    <location>
        <begin position="106"/>
        <end position="119"/>
    </location>
</feature>
<gene>
    <name evidence="2" type="ORF">NEOLEDRAFT_1057505</name>
</gene>
<dbReference type="STRING" id="1314782.A0A165V6D9"/>
<dbReference type="InParanoid" id="A0A165V6D9"/>
<feature type="non-terminal residue" evidence="2">
    <location>
        <position position="174"/>
    </location>
</feature>
<name>A0A165V6D9_9AGAM</name>
<feature type="region of interest" description="Disordered" evidence="1">
    <location>
        <begin position="106"/>
        <end position="133"/>
    </location>
</feature>
<dbReference type="OrthoDB" id="3247165at2759"/>
<dbReference type="AlphaFoldDB" id="A0A165V6D9"/>